<dbReference type="Proteomes" id="UP000003227">
    <property type="component" value="Unassembled WGS sequence"/>
</dbReference>
<dbReference type="SUPFAM" id="SSF53383">
    <property type="entry name" value="PLP-dependent transferases"/>
    <property type="match status" value="1"/>
</dbReference>
<dbReference type="EMBL" id="ADNX01000022">
    <property type="protein sequence ID" value="EFH08234.1"/>
    <property type="molecule type" value="Genomic_DNA"/>
</dbReference>
<dbReference type="AlphaFoldDB" id="D5Q1B8"/>
<dbReference type="Gene3D" id="3.90.100.10">
    <property type="entry name" value="Orn/Lys/Arg decarboxylase, C-terminal domain"/>
    <property type="match status" value="1"/>
</dbReference>
<protein>
    <submittedName>
        <fullName evidence="8">Orn/Lys/Arg decarboxylase, major domain protein</fullName>
    </submittedName>
</protein>
<keyword evidence="3" id="KW-0210">Decarboxylase</keyword>
<feature type="domain" description="Orn/Lys/Arg decarboxylases family 1 pyridoxal-P attachment site" evidence="6">
    <location>
        <begin position="29"/>
        <end position="391"/>
    </location>
</feature>
<evidence type="ECO:0000256" key="1">
    <source>
        <dbReference type="ARBA" id="ARBA00001933"/>
    </source>
</evidence>
<dbReference type="Pfam" id="PF03711">
    <property type="entry name" value="OKR_DC_1_C"/>
    <property type="match status" value="1"/>
</dbReference>
<dbReference type="PANTHER" id="PTHR43277:SF4">
    <property type="entry name" value="ARGININE DECARBOXYLASE"/>
    <property type="match status" value="1"/>
</dbReference>
<evidence type="ECO:0000313" key="8">
    <source>
        <dbReference type="EMBL" id="EFH08234.1"/>
    </source>
</evidence>
<sequence length="503" mass="56013">MFEYREEMNLKIMDSEFANAVELSYECAPLLESLKEYSEKDIACFDVPGHVKNRGVAILNKYLGESLMKMDINSSPTMDNVSAPNGIIKNAQDLLAQAYMADEAFFITNGTTQAIHAMILSVIKPGEKVLLPRNIHKSVINALILCGGIPIFIQPEFDEKLGISLNITFEKVRKEIEKDCNIKALFFLNPTYYGVCADLESIIELCHKNNVLVLVDEAHGAHFPFHLDLPPSAISLGADMVAVSIHKTGGALTQSSALLLNRDNVSFEKVLQSINMLQSTSASYLLMASIDGARVNLVENGEKQLSKALNLSRYAKSKLNKIDGIKVLSTEILKQKGVKFIDETKLCINVKELNLTGFEVYDLLYKNFSIQVELGDSYNILALVSIGTNKSDIDRLVKALSIIAKIYRKESTLNEFNMVQINPIIKLNPREAFYAPKESVEINSCIDRICGESIMAYPPGIPIIAPGELITEEIMEYIIFLKNSNAYLTDVQDKNLDRILVIK</sequence>
<evidence type="ECO:0000256" key="3">
    <source>
        <dbReference type="ARBA" id="ARBA00022793"/>
    </source>
</evidence>
<dbReference type="InterPro" id="IPR000310">
    <property type="entry name" value="Orn/Lys/Arg_deCO2ase_major_dom"/>
</dbReference>
<evidence type="ECO:0000313" key="9">
    <source>
        <dbReference type="Proteomes" id="UP000003227"/>
    </source>
</evidence>
<evidence type="ECO:0000256" key="5">
    <source>
        <dbReference type="ARBA" id="ARBA00023239"/>
    </source>
</evidence>
<dbReference type="InterPro" id="IPR015424">
    <property type="entry name" value="PyrdxlP-dep_Trfase"/>
</dbReference>
<evidence type="ECO:0000259" key="6">
    <source>
        <dbReference type="Pfam" id="PF01276"/>
    </source>
</evidence>
<keyword evidence="4" id="KW-0663">Pyridoxal phosphate</keyword>
<evidence type="ECO:0000256" key="2">
    <source>
        <dbReference type="ARBA" id="ARBA00010671"/>
    </source>
</evidence>
<feature type="domain" description="Orn/Lys/Arg decarboxylase C-terminal" evidence="7">
    <location>
        <begin position="416"/>
        <end position="485"/>
    </location>
</feature>
<name>D5Q1B8_CLODI</name>
<dbReference type="InterPro" id="IPR015421">
    <property type="entry name" value="PyrdxlP-dep_Trfase_major"/>
</dbReference>
<keyword evidence="5" id="KW-0456">Lyase</keyword>
<evidence type="ECO:0000256" key="4">
    <source>
        <dbReference type="ARBA" id="ARBA00022898"/>
    </source>
</evidence>
<dbReference type="GO" id="GO:0016831">
    <property type="term" value="F:carboxy-lyase activity"/>
    <property type="evidence" value="ECO:0007669"/>
    <property type="project" value="UniProtKB-KW"/>
</dbReference>
<reference evidence="8 9" key="1">
    <citation type="submission" date="2010-05" db="EMBL/GenBank/DDBJ databases">
        <authorList>
            <person name="Qin X."/>
            <person name="Bachman B."/>
            <person name="Battles P."/>
            <person name="Bell A."/>
            <person name="Bess C."/>
            <person name="Bickham C."/>
            <person name="Chaboub L."/>
            <person name="Chen D."/>
            <person name="Coyle M."/>
            <person name="Deiros D.R."/>
            <person name="Dinh H."/>
            <person name="Forbes L."/>
            <person name="Fowler G."/>
            <person name="Francisco L."/>
            <person name="Fu Q."/>
            <person name="Gubbala S."/>
            <person name="Hale W."/>
            <person name="Han Y."/>
            <person name="Hemphill L."/>
            <person name="Highlander S.K."/>
            <person name="Hirani K."/>
            <person name="Hogues M."/>
            <person name="Jackson L."/>
            <person name="Jakkamsetti A."/>
            <person name="Javaid M."/>
            <person name="Jiang H."/>
            <person name="Korchina V."/>
            <person name="Kovar C."/>
            <person name="Lara F."/>
            <person name="Lee S."/>
            <person name="Mata R."/>
            <person name="Mathew T."/>
            <person name="Moen C."/>
            <person name="Morales K."/>
            <person name="Munidasa M."/>
            <person name="Nazareth L."/>
            <person name="Ngo R."/>
            <person name="Nguyen L."/>
            <person name="Okwuonu G."/>
            <person name="Ongeri F."/>
            <person name="Patil S."/>
            <person name="Petrosino J."/>
            <person name="Pham C."/>
            <person name="Pham P."/>
            <person name="Pu L.-L."/>
            <person name="Puazo M."/>
            <person name="Raj R."/>
            <person name="Reid J."/>
            <person name="Rouhana J."/>
            <person name="Saada N."/>
            <person name="Shang Y."/>
            <person name="Simmons D."/>
            <person name="Thornton R."/>
            <person name="Warren J."/>
            <person name="Weissenberger G."/>
            <person name="Zhang J."/>
            <person name="Zhang L."/>
            <person name="Zhou C."/>
            <person name="Zhu D."/>
            <person name="Muzny D."/>
            <person name="Worley K."/>
            <person name="Gibbs R."/>
        </authorList>
    </citation>
    <scope>NUCLEOTIDE SEQUENCE [LARGE SCALE GENOMIC DNA]</scope>
    <source>
        <strain evidence="8 9">NAP08</strain>
    </source>
</reference>
<dbReference type="Gene3D" id="3.40.640.10">
    <property type="entry name" value="Type I PLP-dependent aspartate aminotransferase-like (Major domain)"/>
    <property type="match status" value="1"/>
</dbReference>
<dbReference type="HOGENOM" id="CLU_025925_2_1_9"/>
<comment type="cofactor">
    <cofactor evidence="1">
        <name>pyridoxal 5'-phosphate</name>
        <dbReference type="ChEBI" id="CHEBI:597326"/>
    </cofactor>
</comment>
<accession>D5Q1B8</accession>
<dbReference type="InterPro" id="IPR052357">
    <property type="entry name" value="Orn_Lys_Arg_decarboxylase-I"/>
</dbReference>
<dbReference type="InterPro" id="IPR008286">
    <property type="entry name" value="Prn/Lys/Arg_de-COase_C"/>
</dbReference>
<organism evidence="8 9">
    <name type="scientific">Clostridioides difficile NAP08</name>
    <dbReference type="NCBI Taxonomy" id="525259"/>
    <lineage>
        <taxon>Bacteria</taxon>
        <taxon>Bacillati</taxon>
        <taxon>Bacillota</taxon>
        <taxon>Clostridia</taxon>
        <taxon>Peptostreptococcales</taxon>
        <taxon>Peptostreptococcaceae</taxon>
        <taxon>Clostridioides</taxon>
    </lineage>
</organism>
<comment type="similarity">
    <text evidence="2">Belongs to the Orn/Lys/Arg decarboxylase class-I family.</text>
</comment>
<proteinExistence type="inferred from homology"/>
<comment type="caution">
    <text evidence="8">The sequence shown here is derived from an EMBL/GenBank/DDBJ whole genome shotgun (WGS) entry which is preliminary data.</text>
</comment>
<gene>
    <name evidence="8" type="ORF">HMPREF0220_0700</name>
</gene>
<dbReference type="Pfam" id="PF01276">
    <property type="entry name" value="OKR_DC_1"/>
    <property type="match status" value="1"/>
</dbReference>
<evidence type="ECO:0000259" key="7">
    <source>
        <dbReference type="Pfam" id="PF03711"/>
    </source>
</evidence>
<dbReference type="PANTHER" id="PTHR43277">
    <property type="entry name" value="ARGININE DECARBOXYLASE"/>
    <property type="match status" value="1"/>
</dbReference>